<dbReference type="RefSeq" id="WP_201632257.1">
    <property type="nucleotide sequence ID" value="NZ_JAEQNB010000001.1"/>
</dbReference>
<dbReference type="EMBL" id="JAEQNB010000001">
    <property type="protein sequence ID" value="MBL0386231.1"/>
    <property type="molecule type" value="Genomic_DNA"/>
</dbReference>
<name>A0ABS1J7H9_9BACL</name>
<proteinExistence type="predicted"/>
<gene>
    <name evidence="1" type="ORF">JJB07_06140</name>
</gene>
<dbReference type="SUPFAM" id="SSF69279">
    <property type="entry name" value="Phage tail proteins"/>
    <property type="match status" value="1"/>
</dbReference>
<protein>
    <recommendedName>
        <fullName evidence="3">Phage late control D family protein</fullName>
    </recommendedName>
</protein>
<dbReference type="Proteomes" id="UP000602284">
    <property type="component" value="Unassembled WGS sequence"/>
</dbReference>
<evidence type="ECO:0000313" key="1">
    <source>
        <dbReference type="EMBL" id="MBL0386231.1"/>
    </source>
</evidence>
<keyword evidence="2" id="KW-1185">Reference proteome</keyword>
<sequence>MIHVQDHGNRRTFSVPRSLVRINGQTVWCNSWMVNLNAVNQADDFNLELPFQVVESLHSDSSYLLNSIETPSELLVQGTLLVEIFVGFQHDPKPYVEPSDLTRIMYGLVDSIEVKFSSSGEAVSLSGRNMVAVFLDNKINEKFPNLTSSQIAEMLAEKHGLKPRVAQTYTTVGTYANDESAEMSNDSQAEWDLLTSLAEQEGFIVCVLDDFLYFGPLENLLHDQLAQDPMAYTWGQNVLELSITRNPHAAKNLTIDVHSYNASQSQHVSASAKRDFPGADSTYQERHFLAGLTQEQAQQRAQALVDQLAEMELVGSVTVTGDTQLRVGTRIALYGVGQVLSDFYYIRKASHTFSQTEGYRTNLSISTRLLGGDS</sequence>
<evidence type="ECO:0008006" key="3">
    <source>
        <dbReference type="Google" id="ProtNLM"/>
    </source>
</evidence>
<comment type="caution">
    <text evidence="1">The sequence shown here is derived from an EMBL/GenBank/DDBJ whole genome shotgun (WGS) entry which is preliminary data.</text>
</comment>
<evidence type="ECO:0000313" key="2">
    <source>
        <dbReference type="Proteomes" id="UP000602284"/>
    </source>
</evidence>
<organism evidence="1 2">
    <name type="scientific">Tumebacillus amylolyticus</name>
    <dbReference type="NCBI Taxonomy" id="2801339"/>
    <lineage>
        <taxon>Bacteria</taxon>
        <taxon>Bacillati</taxon>
        <taxon>Bacillota</taxon>
        <taxon>Bacilli</taxon>
        <taxon>Bacillales</taxon>
        <taxon>Alicyclobacillaceae</taxon>
        <taxon>Tumebacillus</taxon>
    </lineage>
</organism>
<accession>A0ABS1J7H9</accession>
<reference evidence="1 2" key="1">
    <citation type="submission" date="2021-01" db="EMBL/GenBank/DDBJ databases">
        <title>Tumebacillus sp. strain ITR2 16S ribosomal RNA gene Genome sequencing and assembly.</title>
        <authorList>
            <person name="Kang M."/>
        </authorList>
    </citation>
    <scope>NUCLEOTIDE SEQUENCE [LARGE SCALE GENOMIC DNA]</scope>
    <source>
        <strain evidence="1 2">ITR2</strain>
    </source>
</reference>